<protein>
    <submittedName>
        <fullName evidence="2">ATP phosphoribosyltransferase regulatory subunit</fullName>
    </submittedName>
</protein>
<reference evidence="2 3" key="1">
    <citation type="journal article" date="2014" name="Genome Announc.">
        <title>Draft genome sequences of eight enterohepatic helicobacter species isolated from both laboratory and wild rodents.</title>
        <authorList>
            <person name="Sheh A."/>
            <person name="Shen Z."/>
            <person name="Fox J.G."/>
        </authorList>
    </citation>
    <scope>NUCLEOTIDE SEQUENCE [LARGE SCALE GENOMIC DNA]</scope>
    <source>
        <strain evidence="2 3">MIT 01-6451</strain>
    </source>
</reference>
<dbReference type="Gene3D" id="3.30.930.10">
    <property type="entry name" value="Bira Bifunctional Protein, Domain 2"/>
    <property type="match status" value="1"/>
</dbReference>
<dbReference type="RefSeq" id="WP_034361382.1">
    <property type="nucleotide sequence ID" value="NZ_CAJUDB010000012.1"/>
</dbReference>
<keyword evidence="3" id="KW-1185">Reference proteome</keyword>
<dbReference type="GO" id="GO:0006427">
    <property type="term" value="P:histidyl-tRNA aminoacylation"/>
    <property type="evidence" value="ECO:0007669"/>
    <property type="project" value="TreeGrafter"/>
</dbReference>
<proteinExistence type="predicted"/>
<sequence>MILEHELPQGSKLYFDTSAKLKRNIESCAIKAFYENDYKEIATPTFTFLEHQDDILNRSLVRLSSESNHQIGLRYDTTFDAMHIVTKHIAHSSEHKKWFYIQPVFSYPTTEIHQIGAEHLGGGSLSPVMCLGVHILQELGLKPYLQISNMNIPLLCAKHSGIDIGAFASQDVGKLLEMEGYVADLVHIKTKEDVQKAINTAPIFLRDELEKLLECASYCEYEKSIFSPLAFSPTSYYKDLFFRMFLGNTTLLQGGKYSVGEQISCGFAIYTDEVIECLIKCNEQVDRICAL</sequence>
<dbReference type="InterPro" id="IPR045864">
    <property type="entry name" value="aa-tRNA-synth_II/BPL/LPL"/>
</dbReference>
<dbReference type="GO" id="GO:0004821">
    <property type="term" value="F:histidine-tRNA ligase activity"/>
    <property type="evidence" value="ECO:0007669"/>
    <property type="project" value="TreeGrafter"/>
</dbReference>
<dbReference type="STRING" id="425400.LS65_03770"/>
<name>A0A4U8TSA2_9HELI</name>
<evidence type="ECO:0000313" key="2">
    <source>
        <dbReference type="EMBL" id="TLE03487.1"/>
    </source>
</evidence>
<dbReference type="PANTHER" id="PTHR43707">
    <property type="entry name" value="HISTIDYL-TRNA SYNTHETASE"/>
    <property type="match status" value="1"/>
</dbReference>
<dbReference type="Pfam" id="PF13393">
    <property type="entry name" value="tRNA-synt_His"/>
    <property type="match status" value="1"/>
</dbReference>
<feature type="domain" description="Class II Histidinyl-tRNA synthetase (HisRS)-like catalytic core" evidence="1">
    <location>
        <begin position="19"/>
        <end position="274"/>
    </location>
</feature>
<dbReference type="NCBIfam" id="NF008946">
    <property type="entry name" value="PRK12293.1"/>
    <property type="match status" value="1"/>
</dbReference>
<keyword evidence="2" id="KW-0328">Glycosyltransferase</keyword>
<dbReference type="InterPro" id="IPR041715">
    <property type="entry name" value="HisRS-like_core"/>
</dbReference>
<dbReference type="InterPro" id="IPR004516">
    <property type="entry name" value="HisRS/HisZ"/>
</dbReference>
<dbReference type="OrthoDB" id="5342252at2"/>
<gene>
    <name evidence="2" type="ORF">LS65_001600</name>
</gene>
<dbReference type="SUPFAM" id="SSF55681">
    <property type="entry name" value="Class II aaRS and biotin synthetases"/>
    <property type="match status" value="1"/>
</dbReference>
<evidence type="ECO:0000313" key="3">
    <source>
        <dbReference type="Proteomes" id="UP000029707"/>
    </source>
</evidence>
<accession>A0A4U8TSA2</accession>
<dbReference type="AlphaFoldDB" id="A0A4U8TSA2"/>
<dbReference type="GeneID" id="82321072"/>
<keyword evidence="2" id="KW-0808">Transferase</keyword>
<dbReference type="PANTHER" id="PTHR43707:SF1">
    <property type="entry name" value="HISTIDINE--TRNA LIGASE, MITOCHONDRIAL-RELATED"/>
    <property type="match status" value="1"/>
</dbReference>
<dbReference type="GO" id="GO:0005737">
    <property type="term" value="C:cytoplasm"/>
    <property type="evidence" value="ECO:0007669"/>
    <property type="project" value="InterPro"/>
</dbReference>
<organism evidence="2 3">
    <name type="scientific">Helicobacter japonicus</name>
    <dbReference type="NCBI Taxonomy" id="425400"/>
    <lineage>
        <taxon>Bacteria</taxon>
        <taxon>Pseudomonadati</taxon>
        <taxon>Campylobacterota</taxon>
        <taxon>Epsilonproteobacteria</taxon>
        <taxon>Campylobacterales</taxon>
        <taxon>Helicobacteraceae</taxon>
        <taxon>Helicobacter</taxon>
    </lineage>
</organism>
<dbReference type="Proteomes" id="UP000029707">
    <property type="component" value="Unassembled WGS sequence"/>
</dbReference>
<dbReference type="EMBL" id="JRMQ02000001">
    <property type="protein sequence ID" value="TLE03487.1"/>
    <property type="molecule type" value="Genomic_DNA"/>
</dbReference>
<evidence type="ECO:0000259" key="1">
    <source>
        <dbReference type="Pfam" id="PF13393"/>
    </source>
</evidence>
<comment type="caution">
    <text evidence="2">The sequence shown here is derived from an EMBL/GenBank/DDBJ whole genome shotgun (WGS) entry which is preliminary data.</text>
</comment>
<dbReference type="GO" id="GO:0016757">
    <property type="term" value="F:glycosyltransferase activity"/>
    <property type="evidence" value="ECO:0007669"/>
    <property type="project" value="UniProtKB-KW"/>
</dbReference>